<reference evidence="2" key="1">
    <citation type="submission" date="2015-07" db="EMBL/GenBank/DDBJ databases">
        <title>MeaNS - Measles Nucleotide Surveillance Program.</title>
        <authorList>
            <person name="Tran T."/>
            <person name="Druce J."/>
        </authorList>
    </citation>
    <scope>NUCLEOTIDE SEQUENCE</scope>
    <source>
        <strain evidence="2">UCB-OBI-ISO-001</strain>
        <tissue evidence="2">Gonad</tissue>
    </source>
</reference>
<proteinExistence type="predicted"/>
<feature type="region of interest" description="Disordered" evidence="1">
    <location>
        <begin position="54"/>
        <end position="120"/>
    </location>
</feature>
<evidence type="ECO:0000256" key="1">
    <source>
        <dbReference type="SAM" id="MobiDB-lite"/>
    </source>
</evidence>
<organism evidence="2">
    <name type="scientific">Octopus bimaculoides</name>
    <name type="common">California two-spotted octopus</name>
    <dbReference type="NCBI Taxonomy" id="37653"/>
    <lineage>
        <taxon>Eukaryota</taxon>
        <taxon>Metazoa</taxon>
        <taxon>Spiralia</taxon>
        <taxon>Lophotrochozoa</taxon>
        <taxon>Mollusca</taxon>
        <taxon>Cephalopoda</taxon>
        <taxon>Coleoidea</taxon>
        <taxon>Octopodiformes</taxon>
        <taxon>Octopoda</taxon>
        <taxon>Incirrata</taxon>
        <taxon>Octopodidae</taxon>
        <taxon>Octopus</taxon>
    </lineage>
</organism>
<accession>A0A0L8G5L0</accession>
<feature type="compositionally biased region" description="Pro residues" evidence="1">
    <location>
        <begin position="74"/>
        <end position="84"/>
    </location>
</feature>
<protein>
    <submittedName>
        <fullName evidence="2">Uncharacterized protein</fullName>
    </submittedName>
</protein>
<dbReference type="OrthoDB" id="504170at2759"/>
<dbReference type="AlphaFoldDB" id="A0A0L8G5L0"/>
<sequence length="150" mass="16346">MSIVFHSEEIPAPIDEMVVCAPAPTTETPVDGQPTEDEPAFKPPSVAEAKLIFDQSGKPLPPPATLPRVQPKPEFIPKPVPKPAPVQEKLISPDKKVKPVKAPVPVPVPVPAESTLPRGDSPPRFISSLLHMHVDVVTKQYKNILSTFRY</sequence>
<dbReference type="EMBL" id="KQ423941">
    <property type="protein sequence ID" value="KOF71880.1"/>
    <property type="molecule type" value="Genomic_DNA"/>
</dbReference>
<name>A0A0L8G5L0_OCTBM</name>
<evidence type="ECO:0000313" key="2">
    <source>
        <dbReference type="EMBL" id="KOF71880.1"/>
    </source>
</evidence>
<gene>
    <name evidence="2" type="ORF">OCBIM_22000380mg</name>
</gene>